<dbReference type="GO" id="GO:0003824">
    <property type="term" value="F:catalytic activity"/>
    <property type="evidence" value="ECO:0007669"/>
    <property type="project" value="InterPro"/>
</dbReference>
<dbReference type="PANTHER" id="PTHR11895:SF170">
    <property type="entry name" value="AMIDASE"/>
    <property type="match status" value="1"/>
</dbReference>
<dbReference type="NCBIfam" id="NF005565">
    <property type="entry name" value="PRK07235.1"/>
    <property type="match status" value="1"/>
</dbReference>
<reference evidence="3" key="1">
    <citation type="submission" date="2015-12" db="EMBL/GenBank/DDBJ databases">
        <authorList>
            <person name="Zhang G."/>
            <person name="Stingl U."/>
        </authorList>
    </citation>
    <scope>NUCLEOTIDE SEQUENCE [LARGE SCALE GENOMIC DNA]</scope>
    <source>
        <strain evidence="3">ZGT108</strain>
    </source>
</reference>
<evidence type="ECO:0000313" key="3">
    <source>
        <dbReference type="Proteomes" id="UP000053690"/>
    </source>
</evidence>
<dbReference type="InterPro" id="IPR023631">
    <property type="entry name" value="Amidase_dom"/>
</dbReference>
<dbReference type="SUPFAM" id="SSF75304">
    <property type="entry name" value="Amidase signature (AS) enzymes"/>
    <property type="match status" value="1"/>
</dbReference>
<sequence>MFQKPTVEQVQETASELGMALPPEKAAAFLNEMGPVFEAYDLLDSLDDDIPPVNYPRGEIVEPSPSENDMNAWTVKVRIDGAPEGKLFGKTVGIKDNVNLAGVPMANGSPTLAGHVPAFDATVVTRLLDEGASIVGKTTCECFCLSAGSHTSWPLPVHNPHLHGFSAGGSSSGSAALLACGEIDLAIGGDQGGSIRVPAAFCGVVGMKPTYGLVPYSGIMPIEATVDHVGPMSRNVRDNAQMLEVLAGKDGLDPRQSVDHKPDYTASLGRGVDGLKVGILKEGFELPLAEKDVTDATRSAAEKLAENGAVVEEFSLPEHHVLAALWAPLGMEGLTAQMMLGNGMGYNWKGLYDVGLMEAHKDWRSRADELSTTLRIAMIVGRYAQKNYFGTYYAKGQNIVRRLTRKYDEAFAKYDVILTPTVVMKATRLPGPDADVSEIAARAWEMLGATSQYDLTGHPALSLPYGYSDGLPIGVSIASAAYREDLIYQVAAVLEAD</sequence>
<proteinExistence type="predicted"/>
<feature type="domain" description="Amidase" evidence="1">
    <location>
        <begin position="77"/>
        <end position="486"/>
    </location>
</feature>
<dbReference type="AlphaFoldDB" id="A0A0X3TRW8"/>
<protein>
    <submittedName>
        <fullName evidence="2">Amidase</fullName>
    </submittedName>
</protein>
<dbReference type="InterPro" id="IPR000120">
    <property type="entry name" value="Amidase"/>
</dbReference>
<dbReference type="InterPro" id="IPR036928">
    <property type="entry name" value="AS_sf"/>
</dbReference>
<dbReference type="PROSITE" id="PS00571">
    <property type="entry name" value="AMIDASES"/>
    <property type="match status" value="1"/>
</dbReference>
<dbReference type="RefSeq" id="WP_068337391.1">
    <property type="nucleotide sequence ID" value="NZ_LQBP01000006.1"/>
</dbReference>
<dbReference type="Gene3D" id="3.90.1300.10">
    <property type="entry name" value="Amidase signature (AS) domain"/>
    <property type="match status" value="1"/>
</dbReference>
<evidence type="ECO:0000313" key="2">
    <source>
        <dbReference type="EMBL" id="KUJ78483.1"/>
    </source>
</evidence>
<dbReference type="InterPro" id="IPR020556">
    <property type="entry name" value="Amidase_CS"/>
</dbReference>
<keyword evidence="3" id="KW-1185">Reference proteome</keyword>
<dbReference type="STRING" id="1685378.AVO44_12255"/>
<gene>
    <name evidence="2" type="ORF">AVO44_12255</name>
</gene>
<dbReference type="PANTHER" id="PTHR11895">
    <property type="entry name" value="TRANSAMIDASE"/>
    <property type="match status" value="1"/>
</dbReference>
<evidence type="ECO:0000259" key="1">
    <source>
        <dbReference type="Pfam" id="PF01425"/>
    </source>
</evidence>
<comment type="caution">
    <text evidence="2">The sequence shown here is derived from an EMBL/GenBank/DDBJ whole genome shotgun (WGS) entry which is preliminary data.</text>
</comment>
<accession>A0A0X3TRW8</accession>
<name>A0A0X3TRW8_9RHOB</name>
<dbReference type="Pfam" id="PF01425">
    <property type="entry name" value="Amidase"/>
    <property type="match status" value="1"/>
</dbReference>
<dbReference type="EMBL" id="LQBP01000006">
    <property type="protein sequence ID" value="KUJ78483.1"/>
    <property type="molecule type" value="Genomic_DNA"/>
</dbReference>
<organism evidence="2 3">
    <name type="scientific">Ruegeria profundi</name>
    <dbReference type="NCBI Taxonomy" id="1685378"/>
    <lineage>
        <taxon>Bacteria</taxon>
        <taxon>Pseudomonadati</taxon>
        <taxon>Pseudomonadota</taxon>
        <taxon>Alphaproteobacteria</taxon>
        <taxon>Rhodobacterales</taxon>
        <taxon>Roseobacteraceae</taxon>
        <taxon>Ruegeria</taxon>
    </lineage>
</organism>
<dbReference type="Proteomes" id="UP000053690">
    <property type="component" value="Unassembled WGS sequence"/>
</dbReference>